<dbReference type="PROSITE" id="PS00237">
    <property type="entry name" value="G_PROTEIN_RECEP_F1_1"/>
    <property type="match status" value="1"/>
</dbReference>
<keyword evidence="4 8" id="KW-0297">G-protein coupled receptor</keyword>
<evidence type="ECO:0000256" key="5">
    <source>
        <dbReference type="ARBA" id="ARBA00023136"/>
    </source>
</evidence>
<evidence type="ECO:0000256" key="4">
    <source>
        <dbReference type="ARBA" id="ARBA00023040"/>
    </source>
</evidence>
<feature type="compositionally biased region" description="Polar residues" evidence="9">
    <location>
        <begin position="283"/>
        <end position="292"/>
    </location>
</feature>
<feature type="transmembrane region" description="Helical" evidence="10">
    <location>
        <begin position="76"/>
        <end position="109"/>
    </location>
</feature>
<dbReference type="EMBL" id="JBHFQA010000004">
    <property type="protein sequence ID" value="KAL2100213.1"/>
    <property type="molecule type" value="Genomic_DNA"/>
</dbReference>
<feature type="transmembrane region" description="Helical" evidence="10">
    <location>
        <begin position="172"/>
        <end position="190"/>
    </location>
</feature>
<evidence type="ECO:0000256" key="6">
    <source>
        <dbReference type="ARBA" id="ARBA00023170"/>
    </source>
</evidence>
<keyword evidence="5 10" id="KW-0472">Membrane</keyword>
<protein>
    <recommendedName>
        <fullName evidence="11">G-protein coupled receptors family 1 profile domain-containing protein</fullName>
    </recommendedName>
</protein>
<evidence type="ECO:0000256" key="10">
    <source>
        <dbReference type="SAM" id="Phobius"/>
    </source>
</evidence>
<dbReference type="GO" id="GO:0016020">
    <property type="term" value="C:membrane"/>
    <property type="evidence" value="ECO:0007669"/>
    <property type="project" value="UniProtKB-SubCell"/>
</dbReference>
<dbReference type="InterPro" id="IPR000276">
    <property type="entry name" value="GPCR_Rhodpsn"/>
</dbReference>
<comment type="similarity">
    <text evidence="8">Belongs to the G-protein coupled receptor 1 family.</text>
</comment>
<dbReference type="PRINTS" id="PR00237">
    <property type="entry name" value="GPCRRHODOPSN"/>
</dbReference>
<dbReference type="PANTHER" id="PTHR10489">
    <property type="entry name" value="CELL ADHESION MOLECULE"/>
    <property type="match status" value="1"/>
</dbReference>
<dbReference type="GO" id="GO:0004930">
    <property type="term" value="F:G protein-coupled receptor activity"/>
    <property type="evidence" value="ECO:0007669"/>
    <property type="project" value="UniProtKB-KW"/>
</dbReference>
<dbReference type="AlphaFoldDB" id="A0ABD1KM31"/>
<keyword evidence="2 8" id="KW-0812">Transmembrane</keyword>
<dbReference type="InterPro" id="IPR050119">
    <property type="entry name" value="CCR1-9-like"/>
</dbReference>
<evidence type="ECO:0000313" key="13">
    <source>
        <dbReference type="Proteomes" id="UP001591681"/>
    </source>
</evidence>
<evidence type="ECO:0000256" key="9">
    <source>
        <dbReference type="SAM" id="MobiDB-lite"/>
    </source>
</evidence>
<evidence type="ECO:0000256" key="1">
    <source>
        <dbReference type="ARBA" id="ARBA00004370"/>
    </source>
</evidence>
<gene>
    <name evidence="12" type="ORF">ACEWY4_004607</name>
</gene>
<dbReference type="PANTHER" id="PTHR10489:SF946">
    <property type="entry name" value="LEUKOTRIENE B4 RECEPTOR 1-LIKE"/>
    <property type="match status" value="1"/>
</dbReference>
<keyword evidence="3 10" id="KW-1133">Transmembrane helix</keyword>
<evidence type="ECO:0000256" key="8">
    <source>
        <dbReference type="RuleBase" id="RU000688"/>
    </source>
</evidence>
<dbReference type="PROSITE" id="PS50262">
    <property type="entry name" value="G_PROTEIN_RECEP_F1_2"/>
    <property type="match status" value="1"/>
</dbReference>
<dbReference type="Proteomes" id="UP001591681">
    <property type="component" value="Unassembled WGS sequence"/>
</dbReference>
<comment type="subcellular location">
    <subcellularLocation>
        <location evidence="1">Membrane</location>
    </subcellularLocation>
</comment>
<reference evidence="12 13" key="1">
    <citation type="submission" date="2024-09" db="EMBL/GenBank/DDBJ databases">
        <title>A chromosome-level genome assembly of Gray's grenadier anchovy, Coilia grayii.</title>
        <authorList>
            <person name="Fu Z."/>
        </authorList>
    </citation>
    <scope>NUCLEOTIDE SEQUENCE [LARGE SCALE GENOMIC DNA]</scope>
    <source>
        <strain evidence="12">G4</strain>
        <tissue evidence="12">Muscle</tissue>
    </source>
</reference>
<evidence type="ECO:0000256" key="3">
    <source>
        <dbReference type="ARBA" id="ARBA00022989"/>
    </source>
</evidence>
<dbReference type="SUPFAM" id="SSF81321">
    <property type="entry name" value="Family A G protein-coupled receptor-like"/>
    <property type="match status" value="1"/>
</dbReference>
<feature type="transmembrane region" description="Helical" evidence="10">
    <location>
        <begin position="20"/>
        <end position="40"/>
    </location>
</feature>
<evidence type="ECO:0000256" key="2">
    <source>
        <dbReference type="ARBA" id="ARBA00022692"/>
    </source>
</evidence>
<keyword evidence="6 8" id="KW-0675">Receptor</keyword>
<organism evidence="12 13">
    <name type="scientific">Coilia grayii</name>
    <name type="common">Gray's grenadier anchovy</name>
    <dbReference type="NCBI Taxonomy" id="363190"/>
    <lineage>
        <taxon>Eukaryota</taxon>
        <taxon>Metazoa</taxon>
        <taxon>Chordata</taxon>
        <taxon>Craniata</taxon>
        <taxon>Vertebrata</taxon>
        <taxon>Euteleostomi</taxon>
        <taxon>Actinopterygii</taxon>
        <taxon>Neopterygii</taxon>
        <taxon>Teleostei</taxon>
        <taxon>Clupei</taxon>
        <taxon>Clupeiformes</taxon>
        <taxon>Clupeoidei</taxon>
        <taxon>Engraulidae</taxon>
        <taxon>Coilinae</taxon>
        <taxon>Coilia</taxon>
    </lineage>
</organism>
<evidence type="ECO:0000256" key="7">
    <source>
        <dbReference type="ARBA" id="ARBA00023224"/>
    </source>
</evidence>
<sequence length="313" mass="34779">MNYPNNSSSLSPGEQAAAALRGLCFLLGVPGNVAVLTVLLRHFKRKNFTTQLMLNLAAADILCLLTLPFWTLDLILGWTMGLVLCKFICFVAYTSIHASVLTITLMSVHRYVGVMYSHQWSRLGKCGERGLLVGVWVLAGIFAIPPIITYSVTEVTGKPHCEQIVGSETEKFGVLLLEIVLIYLLPLIILMTSYFSLHRHVSERAISRHRLTPLVTCIIVTFVIFSTPYVVVNIMTIVRPLSGKEFAYKHLRAVVQGIVFLNSCVDPLLYAFNIPSLRQNAQARMSEQANRAQTQPRTRTPRSRVQGGPEPGP</sequence>
<evidence type="ECO:0000313" key="12">
    <source>
        <dbReference type="EMBL" id="KAL2100213.1"/>
    </source>
</evidence>
<evidence type="ECO:0000259" key="11">
    <source>
        <dbReference type="PROSITE" id="PS50262"/>
    </source>
</evidence>
<feature type="transmembrane region" description="Helical" evidence="10">
    <location>
        <begin position="52"/>
        <end position="70"/>
    </location>
</feature>
<keyword evidence="13" id="KW-1185">Reference proteome</keyword>
<proteinExistence type="inferred from homology"/>
<feature type="region of interest" description="Disordered" evidence="9">
    <location>
        <begin position="283"/>
        <end position="313"/>
    </location>
</feature>
<feature type="transmembrane region" description="Helical" evidence="10">
    <location>
        <begin position="211"/>
        <end position="231"/>
    </location>
</feature>
<dbReference type="Pfam" id="PF00001">
    <property type="entry name" value="7tm_1"/>
    <property type="match status" value="1"/>
</dbReference>
<comment type="caution">
    <text evidence="12">The sequence shown here is derived from an EMBL/GenBank/DDBJ whole genome shotgun (WGS) entry which is preliminary data.</text>
</comment>
<keyword evidence="7 8" id="KW-0807">Transducer</keyword>
<feature type="transmembrane region" description="Helical" evidence="10">
    <location>
        <begin position="130"/>
        <end position="152"/>
    </location>
</feature>
<dbReference type="Gene3D" id="1.20.1070.10">
    <property type="entry name" value="Rhodopsin 7-helix transmembrane proteins"/>
    <property type="match status" value="1"/>
</dbReference>
<feature type="transmembrane region" description="Helical" evidence="10">
    <location>
        <begin position="251"/>
        <end position="272"/>
    </location>
</feature>
<dbReference type="InterPro" id="IPR017452">
    <property type="entry name" value="GPCR_Rhodpsn_7TM"/>
</dbReference>
<name>A0ABD1KM31_9TELE</name>
<feature type="domain" description="G-protein coupled receptors family 1 profile" evidence="11">
    <location>
        <begin position="31"/>
        <end position="270"/>
    </location>
</feature>
<accession>A0ABD1KM31</accession>